<dbReference type="GO" id="GO:0008198">
    <property type="term" value="F:ferrous iron binding"/>
    <property type="evidence" value="ECO:0007669"/>
    <property type="project" value="InterPro"/>
</dbReference>
<evidence type="ECO:0000256" key="3">
    <source>
        <dbReference type="ARBA" id="ARBA00022723"/>
    </source>
</evidence>
<dbReference type="GO" id="GO:0008270">
    <property type="term" value="F:zinc ion binding"/>
    <property type="evidence" value="ECO:0007669"/>
    <property type="project" value="InterPro"/>
</dbReference>
<sequence>MMMMMAMNGMKIPDTYYISHGSPTLSIDETMPARHFLQSFQQKVYPRDAPRPSSILVISGHWETDYPTVNVVDGPSETIHDFYNFPKSMYQLKYPAPGAPKLAKRVKELLMSSKFKRVDEDKRRGLDHGAWVPLMLMYPEADIPVCQLSVQTDRDATHHYNMGKALAPLKEEGVLIVGSGATTHNLKIPRNNLVQPWAQEFDTWVKEALTDGRYEDVNNYKDKAPHASVAHPWPDHFYPLHVAMGAGGANSKAELIHHSWGLGSLSYASYKFRVPA</sequence>
<dbReference type="Pfam" id="PF02900">
    <property type="entry name" value="LigB"/>
    <property type="match status" value="1"/>
</dbReference>
<evidence type="ECO:0000256" key="5">
    <source>
        <dbReference type="ARBA" id="ARBA00022964"/>
    </source>
</evidence>
<evidence type="ECO:0000313" key="8">
    <source>
        <dbReference type="EMBL" id="KAI7743558.1"/>
    </source>
</evidence>
<evidence type="ECO:0000256" key="6">
    <source>
        <dbReference type="ARBA" id="ARBA00023002"/>
    </source>
</evidence>
<dbReference type="Gene3D" id="3.40.830.10">
    <property type="entry name" value="LigB-like"/>
    <property type="match status" value="1"/>
</dbReference>
<evidence type="ECO:0000313" key="9">
    <source>
        <dbReference type="Proteomes" id="UP001206925"/>
    </source>
</evidence>
<feature type="domain" description="Extradiol ring-cleavage dioxygenase class III enzyme subunit B" evidence="7">
    <location>
        <begin position="15"/>
        <end position="272"/>
    </location>
</feature>
<evidence type="ECO:0000256" key="2">
    <source>
        <dbReference type="ARBA" id="ARBA00007581"/>
    </source>
</evidence>
<dbReference type="PANTHER" id="PTHR30096:SF0">
    <property type="entry name" value="4,5-DOPA DIOXYGENASE EXTRADIOL-LIKE PROTEIN"/>
    <property type="match status" value="1"/>
</dbReference>
<dbReference type="PANTHER" id="PTHR30096">
    <property type="entry name" value="4,5-DOPA DIOXYGENASE EXTRADIOL-LIKE PROTEIN"/>
    <property type="match status" value="1"/>
</dbReference>
<comment type="similarity">
    <text evidence="2">Belongs to the DODA-type extradiol aromatic ring-opening dioxygenase family.</text>
</comment>
<proteinExistence type="inferred from homology"/>
<keyword evidence="4" id="KW-0862">Zinc</keyword>
<dbReference type="InterPro" id="IPR004183">
    <property type="entry name" value="Xdiol_dOase_suB"/>
</dbReference>
<gene>
    <name evidence="8" type="ORF">M8C21_000757</name>
</gene>
<dbReference type="GO" id="GO:0016702">
    <property type="term" value="F:oxidoreductase activity, acting on single donors with incorporation of molecular oxygen, incorporation of two atoms of oxygen"/>
    <property type="evidence" value="ECO:0007669"/>
    <property type="project" value="UniProtKB-ARBA"/>
</dbReference>
<keyword evidence="9" id="KW-1185">Reference proteome</keyword>
<dbReference type="AlphaFoldDB" id="A0AAD5CKL2"/>
<keyword evidence="3" id="KW-0479">Metal-binding</keyword>
<evidence type="ECO:0000259" key="7">
    <source>
        <dbReference type="Pfam" id="PF02900"/>
    </source>
</evidence>
<keyword evidence="5" id="KW-0223">Dioxygenase</keyword>
<keyword evidence="6" id="KW-0560">Oxidoreductase</keyword>
<dbReference type="CDD" id="cd07363">
    <property type="entry name" value="45_DOPA_Dioxygenase"/>
    <property type="match status" value="1"/>
</dbReference>
<accession>A0AAD5CKL2</accession>
<evidence type="ECO:0000256" key="1">
    <source>
        <dbReference type="ARBA" id="ARBA00001947"/>
    </source>
</evidence>
<name>A0AAD5CKL2_AMBAR</name>
<protein>
    <recommendedName>
        <fullName evidence="7">Extradiol ring-cleavage dioxygenase class III enzyme subunit B domain-containing protein</fullName>
    </recommendedName>
</protein>
<dbReference type="EMBL" id="JAMZMK010007713">
    <property type="protein sequence ID" value="KAI7743558.1"/>
    <property type="molecule type" value="Genomic_DNA"/>
</dbReference>
<reference evidence="8" key="1">
    <citation type="submission" date="2022-06" db="EMBL/GenBank/DDBJ databases">
        <title>Uncovering the hologenomic basis of an extraordinary plant invasion.</title>
        <authorList>
            <person name="Bieker V.C."/>
            <person name="Martin M.D."/>
            <person name="Gilbert T."/>
            <person name="Hodgins K."/>
            <person name="Battlay P."/>
            <person name="Petersen B."/>
            <person name="Wilson J."/>
        </authorList>
    </citation>
    <scope>NUCLEOTIDE SEQUENCE</scope>
    <source>
        <strain evidence="8">AA19_3_7</strain>
        <tissue evidence="8">Leaf</tissue>
    </source>
</reference>
<dbReference type="InterPro" id="IPR014436">
    <property type="entry name" value="Extradiol_dOase_DODA"/>
</dbReference>
<dbReference type="PIRSF" id="PIRSF006157">
    <property type="entry name" value="Doxgns_DODA"/>
    <property type="match status" value="1"/>
</dbReference>
<comment type="cofactor">
    <cofactor evidence="1">
        <name>Zn(2+)</name>
        <dbReference type="ChEBI" id="CHEBI:29105"/>
    </cofactor>
</comment>
<dbReference type="Proteomes" id="UP001206925">
    <property type="component" value="Unassembled WGS sequence"/>
</dbReference>
<comment type="caution">
    <text evidence="8">The sequence shown here is derived from an EMBL/GenBank/DDBJ whole genome shotgun (WGS) entry which is preliminary data.</text>
</comment>
<dbReference type="SUPFAM" id="SSF53213">
    <property type="entry name" value="LigB-like"/>
    <property type="match status" value="1"/>
</dbReference>
<evidence type="ECO:0000256" key="4">
    <source>
        <dbReference type="ARBA" id="ARBA00022833"/>
    </source>
</evidence>
<organism evidence="8 9">
    <name type="scientific">Ambrosia artemisiifolia</name>
    <name type="common">Common ragweed</name>
    <dbReference type="NCBI Taxonomy" id="4212"/>
    <lineage>
        <taxon>Eukaryota</taxon>
        <taxon>Viridiplantae</taxon>
        <taxon>Streptophyta</taxon>
        <taxon>Embryophyta</taxon>
        <taxon>Tracheophyta</taxon>
        <taxon>Spermatophyta</taxon>
        <taxon>Magnoliopsida</taxon>
        <taxon>eudicotyledons</taxon>
        <taxon>Gunneridae</taxon>
        <taxon>Pentapetalae</taxon>
        <taxon>asterids</taxon>
        <taxon>campanulids</taxon>
        <taxon>Asterales</taxon>
        <taxon>Asteraceae</taxon>
        <taxon>Asteroideae</taxon>
        <taxon>Heliantheae alliance</taxon>
        <taxon>Heliantheae</taxon>
        <taxon>Ambrosia</taxon>
    </lineage>
</organism>